<proteinExistence type="predicted"/>
<evidence type="ECO:0000259" key="1">
    <source>
        <dbReference type="PROSITE" id="PS51736"/>
    </source>
</evidence>
<dbReference type="RefSeq" id="WP_109679658.1">
    <property type="nucleotide sequence ID" value="NZ_CP086615.1"/>
</dbReference>
<dbReference type="Pfam" id="PF00239">
    <property type="entry name" value="Resolvase"/>
    <property type="match status" value="1"/>
</dbReference>
<dbReference type="SUPFAM" id="SSF53041">
    <property type="entry name" value="Resolvase-like"/>
    <property type="match status" value="1"/>
</dbReference>
<dbReference type="EMBL" id="QFFI01000027">
    <property type="protein sequence ID" value="PWG61785.1"/>
    <property type="molecule type" value="Genomic_DNA"/>
</dbReference>
<evidence type="ECO:0000259" key="2">
    <source>
        <dbReference type="PROSITE" id="PS51737"/>
    </source>
</evidence>
<dbReference type="AlphaFoldDB" id="A0A2U2MXP3"/>
<dbReference type="InterPro" id="IPR011109">
    <property type="entry name" value="DNA_bind_recombinase_dom"/>
</dbReference>
<dbReference type="InterPro" id="IPR006119">
    <property type="entry name" value="Resolv_N"/>
</dbReference>
<dbReference type="InterPro" id="IPR050639">
    <property type="entry name" value="SSR_resolvase"/>
</dbReference>
<dbReference type="Gene3D" id="3.40.50.1390">
    <property type="entry name" value="Resolvase, N-terminal catalytic domain"/>
    <property type="match status" value="1"/>
</dbReference>
<dbReference type="PANTHER" id="PTHR30461:SF23">
    <property type="entry name" value="DNA RECOMBINASE-RELATED"/>
    <property type="match status" value="1"/>
</dbReference>
<accession>A0A2U2MXP3</accession>
<dbReference type="SMART" id="SM00857">
    <property type="entry name" value="Resolvase"/>
    <property type="match status" value="1"/>
</dbReference>
<organism evidence="3 4">
    <name type="scientific">Sediminicurvatus halobius</name>
    <dbReference type="NCBI Taxonomy" id="2182432"/>
    <lineage>
        <taxon>Bacteria</taxon>
        <taxon>Pseudomonadati</taxon>
        <taxon>Pseudomonadota</taxon>
        <taxon>Gammaproteobacteria</taxon>
        <taxon>Chromatiales</taxon>
        <taxon>Ectothiorhodospiraceae</taxon>
        <taxon>Sediminicurvatus</taxon>
    </lineage>
</organism>
<evidence type="ECO:0000313" key="4">
    <source>
        <dbReference type="Proteomes" id="UP000245474"/>
    </source>
</evidence>
<evidence type="ECO:0000313" key="3">
    <source>
        <dbReference type="EMBL" id="PWG61785.1"/>
    </source>
</evidence>
<dbReference type="CDD" id="cd00338">
    <property type="entry name" value="Ser_Recombinase"/>
    <property type="match status" value="1"/>
</dbReference>
<dbReference type="GO" id="GO:0000150">
    <property type="term" value="F:DNA strand exchange activity"/>
    <property type="evidence" value="ECO:0007669"/>
    <property type="project" value="InterPro"/>
</dbReference>
<dbReference type="InterPro" id="IPR038109">
    <property type="entry name" value="DNA_bind_recomb_sf"/>
</dbReference>
<dbReference type="OrthoDB" id="4500247at2"/>
<feature type="domain" description="Recombinase" evidence="2">
    <location>
        <begin position="154"/>
        <end position="292"/>
    </location>
</feature>
<dbReference type="InterPro" id="IPR025827">
    <property type="entry name" value="Zn_ribbon_recom_dom"/>
</dbReference>
<dbReference type="InterPro" id="IPR036162">
    <property type="entry name" value="Resolvase-like_N_sf"/>
</dbReference>
<dbReference type="Pfam" id="PF07508">
    <property type="entry name" value="Recombinase"/>
    <property type="match status" value="1"/>
</dbReference>
<feature type="domain" description="Resolvase/invertase-type recombinase catalytic" evidence="1">
    <location>
        <begin position="2"/>
        <end position="147"/>
    </location>
</feature>
<dbReference type="Pfam" id="PF13408">
    <property type="entry name" value="Zn_ribbon_recom"/>
    <property type="match status" value="1"/>
</dbReference>
<comment type="caution">
    <text evidence="3">The sequence shown here is derived from an EMBL/GenBank/DDBJ whole genome shotgun (WGS) entry which is preliminary data.</text>
</comment>
<sequence length="524" mass="59201">MRTAAYARYSSDQQREQSIRDQLRNCAAYCERMGWPEPEPYSDEAVSGSLRERPGYQRLLKAAEAHAFDVLLVDDLSRLSRDQVESTQALRLMQYRGIRVIGISDGVDTDQRGYKLQAGVRGLMAELYLDDLAEKTHRGLTGQALAGYSAGGLPYGYRSVEDHDGHRREIDEDAATWVRWIFERYAAGWSPRRIASALNERRIPSPRGGKWSQTAIYGDAKRGTGLLNQPLYAGKQIWNRSRWVKDPADGKRKRKERPESEWIITEHEDLRIVDQATWDAVKARQRDTRARTRKAQEALGRHARLGRGPKYVLSGLLQCGVCGGNYVIIDRYRYGCGRHRDRGPSACTNSECVPRRVAEERLLEHIKAELLSEEAYQLFAQEVRRLMAAEKPDPTATRREVAEAEREIENIMAAIRQGMITPSTRSALEAAEARRDAAKDRLAAIKAYEPTQVLPRAREIYEGWVRRLEELDDVAEAREAVREITGVIRLIPDRGLVAQLQASGLACQLRVVAGAGFEPATFGL</sequence>
<keyword evidence="4" id="KW-1185">Reference proteome</keyword>
<dbReference type="PROSITE" id="PS51736">
    <property type="entry name" value="RECOMBINASES_3"/>
    <property type="match status" value="1"/>
</dbReference>
<gene>
    <name evidence="3" type="ORF">DEM34_14755</name>
</gene>
<dbReference type="Proteomes" id="UP000245474">
    <property type="component" value="Unassembled WGS sequence"/>
</dbReference>
<dbReference type="Gene3D" id="3.90.1750.20">
    <property type="entry name" value="Putative Large Serine Recombinase, Chain B, Domain 2"/>
    <property type="match status" value="1"/>
</dbReference>
<name>A0A2U2MXP3_9GAMM</name>
<protein>
    <submittedName>
        <fullName evidence="3">Recombinase family protein</fullName>
    </submittedName>
</protein>
<dbReference type="PROSITE" id="PS51737">
    <property type="entry name" value="RECOMBINASE_DNA_BIND"/>
    <property type="match status" value="1"/>
</dbReference>
<reference evidence="3 4" key="1">
    <citation type="submission" date="2018-05" db="EMBL/GenBank/DDBJ databases">
        <title>Spiribacter halobius sp. nov., a moderately halophilic bacterium isolated from marine solar saltern.</title>
        <authorList>
            <person name="Zheng W.-S."/>
            <person name="Lu D.-C."/>
            <person name="Du Z.-J."/>
        </authorList>
    </citation>
    <scope>NUCLEOTIDE SEQUENCE [LARGE SCALE GENOMIC DNA]</scope>
    <source>
        <strain evidence="3 4">E85</strain>
    </source>
</reference>
<dbReference type="PANTHER" id="PTHR30461">
    <property type="entry name" value="DNA-INVERTASE FROM LAMBDOID PROPHAGE"/>
    <property type="match status" value="1"/>
</dbReference>
<dbReference type="GO" id="GO:0003677">
    <property type="term" value="F:DNA binding"/>
    <property type="evidence" value="ECO:0007669"/>
    <property type="project" value="InterPro"/>
</dbReference>